<reference evidence="3 4" key="1">
    <citation type="journal article" date="2016" name="Nat. Commun.">
        <title>Thousands of microbial genomes shed light on interconnected biogeochemical processes in an aquifer system.</title>
        <authorList>
            <person name="Anantharaman K."/>
            <person name="Brown C.T."/>
            <person name="Hug L.A."/>
            <person name="Sharon I."/>
            <person name="Castelle C.J."/>
            <person name="Probst A.J."/>
            <person name="Thomas B.C."/>
            <person name="Singh A."/>
            <person name="Wilkins M.J."/>
            <person name="Karaoz U."/>
            <person name="Brodie E.L."/>
            <person name="Williams K.H."/>
            <person name="Hubbard S.S."/>
            <person name="Banfield J.F."/>
        </authorList>
    </citation>
    <scope>NUCLEOTIDE SEQUENCE [LARGE SCALE GENOMIC DNA]</scope>
</reference>
<dbReference type="Pfam" id="PF24755">
    <property type="entry name" value="SpoVR_C"/>
    <property type="match status" value="1"/>
</dbReference>
<evidence type="ECO:0000313" key="3">
    <source>
        <dbReference type="EMBL" id="OGN07937.1"/>
    </source>
</evidence>
<dbReference type="InterPro" id="IPR007390">
    <property type="entry name" value="Spore_V_R"/>
</dbReference>
<sequence length="504" mass="59816">MTKKELERLTELEKRIKEIAVEFGLLTTDILFEMVPAQRVLEGMSYMFPVNFSHWSFGRDYEKNRTIYEYTGHGIPYEQVWNFDIPRAFLVETNPFALNAMIVAHVYGHVDFFLGSQYCQHGRTMSYVAEEARNAATRFAKYEEKYGKHAVEKIIDAGMSVMWHQNPDPFFEEQDEEDVREQLLALERAKLERFKDIKSEFRKPETKQEIEQIERRLEQLSLRTPPEPTYDILKYITTKSPKPLKPWMVDILTVLRNQARALSPNMRTKMLNEGWATYWHVRIMRRLFQEGALTPEEHGIFNDFHSGVTEERKTSFNWYRIGLALLENVEERWNKGQFGREYDEERSHAKRLSWDTVTNLGKQKIFEIRSHYTDRMAVEELFTDEFIHEQQLYIWVGINDGDSIVYVIGEDDPAVIRQEIKSMMTMYGTPIIRVGDGNYDGNDHLYLKHVFNGYDLDHKYRDHTLVNILYLWGRKVYLETIIEDKEALVSCELEKRQPKIKIRQ</sequence>
<accession>A0A1F8F473</accession>
<proteinExistence type="predicted"/>
<dbReference type="PANTHER" id="PTHR30029">
    <property type="entry name" value="STAGE V SPORULATION PROTEIN R"/>
    <property type="match status" value="1"/>
</dbReference>
<organism evidence="3 4">
    <name type="scientific">Candidatus Yanofskybacteria bacterium RIFCSPHIGHO2_01_FULL_45_42</name>
    <dbReference type="NCBI Taxonomy" id="1802671"/>
    <lineage>
        <taxon>Bacteria</taxon>
        <taxon>Candidatus Yanofskyibacteriota</taxon>
    </lineage>
</organism>
<dbReference type="EMBL" id="MGJL01000015">
    <property type="protein sequence ID" value="OGN07937.1"/>
    <property type="molecule type" value="Genomic_DNA"/>
</dbReference>
<dbReference type="Pfam" id="PF04293">
    <property type="entry name" value="SpoVR"/>
    <property type="match status" value="1"/>
</dbReference>
<comment type="caution">
    <text evidence="3">The sequence shown here is derived from an EMBL/GenBank/DDBJ whole genome shotgun (WGS) entry which is preliminary data.</text>
</comment>
<evidence type="ECO:0000259" key="1">
    <source>
        <dbReference type="Pfam" id="PF04293"/>
    </source>
</evidence>
<dbReference type="PANTHER" id="PTHR30029:SF2">
    <property type="entry name" value="STAGE V SPORULATION PROTEIN R"/>
    <property type="match status" value="1"/>
</dbReference>
<dbReference type="AlphaFoldDB" id="A0A1F8F473"/>
<feature type="domain" description="SpoVR-like C-terminal" evidence="2">
    <location>
        <begin position="430"/>
        <end position="481"/>
    </location>
</feature>
<evidence type="ECO:0008006" key="5">
    <source>
        <dbReference type="Google" id="ProtNLM"/>
    </source>
</evidence>
<dbReference type="InterPro" id="IPR057008">
    <property type="entry name" value="SpoVR-like_C"/>
</dbReference>
<name>A0A1F8F473_9BACT</name>
<evidence type="ECO:0000259" key="2">
    <source>
        <dbReference type="Pfam" id="PF24755"/>
    </source>
</evidence>
<dbReference type="InterPro" id="IPR056174">
    <property type="entry name" value="SpoVR_N"/>
</dbReference>
<feature type="domain" description="SpoVR protein-like N-terminal" evidence="1">
    <location>
        <begin position="5"/>
        <end position="427"/>
    </location>
</feature>
<evidence type="ECO:0000313" key="4">
    <source>
        <dbReference type="Proteomes" id="UP000178023"/>
    </source>
</evidence>
<dbReference type="Proteomes" id="UP000178023">
    <property type="component" value="Unassembled WGS sequence"/>
</dbReference>
<protein>
    <recommendedName>
        <fullName evidence="5">SpoVR family protein</fullName>
    </recommendedName>
</protein>
<gene>
    <name evidence="3" type="ORF">A2750_02395</name>
</gene>